<proteinExistence type="predicted"/>
<dbReference type="RefSeq" id="XP_018497106.1">
    <property type="nucleotide sequence ID" value="XM_018641590.1"/>
</dbReference>
<organism evidence="1 2">
    <name type="scientific">Galendromus occidentalis</name>
    <name type="common">western predatory mite</name>
    <dbReference type="NCBI Taxonomy" id="34638"/>
    <lineage>
        <taxon>Eukaryota</taxon>
        <taxon>Metazoa</taxon>
        <taxon>Ecdysozoa</taxon>
        <taxon>Arthropoda</taxon>
        <taxon>Chelicerata</taxon>
        <taxon>Arachnida</taxon>
        <taxon>Acari</taxon>
        <taxon>Parasitiformes</taxon>
        <taxon>Mesostigmata</taxon>
        <taxon>Gamasina</taxon>
        <taxon>Phytoseioidea</taxon>
        <taxon>Phytoseiidae</taxon>
        <taxon>Typhlodrominae</taxon>
        <taxon>Galendromus</taxon>
    </lineage>
</organism>
<keyword evidence="1" id="KW-1185">Reference proteome</keyword>
<dbReference type="KEGG" id="goe:108865004"/>
<name>A0AAJ7L7A1_9ACAR</name>
<evidence type="ECO:0000313" key="2">
    <source>
        <dbReference type="RefSeq" id="XP_018497106.1"/>
    </source>
</evidence>
<dbReference type="Proteomes" id="UP000694867">
    <property type="component" value="Unplaced"/>
</dbReference>
<dbReference type="AlphaFoldDB" id="A0AAJ7L7A1"/>
<gene>
    <name evidence="2" type="primary">LOC108865004</name>
</gene>
<accession>A0AAJ7L7A1</accession>
<evidence type="ECO:0000313" key="1">
    <source>
        <dbReference type="Proteomes" id="UP000694867"/>
    </source>
</evidence>
<dbReference type="GeneID" id="108865004"/>
<sequence length="167" mass="19026">MFAALAFVPPAELNSAVTELAPLLPPELTPVLNYFEDVSLERLNRVAPDGAIERRAPRFPVEMWSVLQRTLDGEARTDNYAEAAHRRMQLEFGVSHPTLWKFIDGLRKIQKNRDFQMEQYIGGATAPKKRNTCVEADRKILEAVRDASNSTDEEYLRGVSRNFFLES</sequence>
<protein>
    <submittedName>
        <fullName evidence="2">Uncharacterized protein LOC108865004</fullName>
    </submittedName>
</protein>
<reference evidence="2" key="1">
    <citation type="submission" date="2025-08" db="UniProtKB">
        <authorList>
            <consortium name="RefSeq"/>
        </authorList>
    </citation>
    <scope>IDENTIFICATION</scope>
</reference>